<evidence type="ECO:0000313" key="1">
    <source>
        <dbReference type="EMBL" id="KAF2271721.1"/>
    </source>
</evidence>
<name>A0A6A6J571_WESOR</name>
<proteinExistence type="predicted"/>
<keyword evidence="2" id="KW-1185">Reference proteome</keyword>
<evidence type="ECO:0000313" key="2">
    <source>
        <dbReference type="Proteomes" id="UP000800097"/>
    </source>
</evidence>
<gene>
    <name evidence="1" type="ORF">EI97DRAFT_260326</name>
</gene>
<organism evidence="1 2">
    <name type="scientific">Westerdykella ornata</name>
    <dbReference type="NCBI Taxonomy" id="318751"/>
    <lineage>
        <taxon>Eukaryota</taxon>
        <taxon>Fungi</taxon>
        <taxon>Dikarya</taxon>
        <taxon>Ascomycota</taxon>
        <taxon>Pezizomycotina</taxon>
        <taxon>Dothideomycetes</taxon>
        <taxon>Pleosporomycetidae</taxon>
        <taxon>Pleosporales</taxon>
        <taxon>Sporormiaceae</taxon>
        <taxon>Westerdykella</taxon>
    </lineage>
</organism>
<dbReference type="AlphaFoldDB" id="A0A6A6J571"/>
<dbReference type="RefSeq" id="XP_033649260.1">
    <property type="nucleotide sequence ID" value="XM_033794217.1"/>
</dbReference>
<sequence>MDIPEPWTVCDDDRQSAISSTKEEEDGIIGFRGIRHEQNPRNGNGDPWRRCWSVWMHDSVGHVVSGGRRPVWVGYVACRVRPMDWCWYINAYRIPLLKKFYGKSTSTRNCCLLHFLASRALCKRPGRTGFKAGEKRCGLWARRRIETLNGGTSSGPWNEGTCCTPEADDLV</sequence>
<accession>A0A6A6J571</accession>
<dbReference type="GeneID" id="54547392"/>
<dbReference type="EMBL" id="ML986534">
    <property type="protein sequence ID" value="KAF2271721.1"/>
    <property type="molecule type" value="Genomic_DNA"/>
</dbReference>
<protein>
    <submittedName>
        <fullName evidence="1">Uncharacterized protein</fullName>
    </submittedName>
</protein>
<reference evidence="1" key="1">
    <citation type="journal article" date="2020" name="Stud. Mycol.">
        <title>101 Dothideomycetes genomes: a test case for predicting lifestyles and emergence of pathogens.</title>
        <authorList>
            <person name="Haridas S."/>
            <person name="Albert R."/>
            <person name="Binder M."/>
            <person name="Bloem J."/>
            <person name="Labutti K."/>
            <person name="Salamov A."/>
            <person name="Andreopoulos B."/>
            <person name="Baker S."/>
            <person name="Barry K."/>
            <person name="Bills G."/>
            <person name="Bluhm B."/>
            <person name="Cannon C."/>
            <person name="Castanera R."/>
            <person name="Culley D."/>
            <person name="Daum C."/>
            <person name="Ezra D."/>
            <person name="Gonzalez J."/>
            <person name="Henrissat B."/>
            <person name="Kuo A."/>
            <person name="Liang C."/>
            <person name="Lipzen A."/>
            <person name="Lutzoni F."/>
            <person name="Magnuson J."/>
            <person name="Mondo S."/>
            <person name="Nolan M."/>
            <person name="Ohm R."/>
            <person name="Pangilinan J."/>
            <person name="Park H.-J."/>
            <person name="Ramirez L."/>
            <person name="Alfaro M."/>
            <person name="Sun H."/>
            <person name="Tritt A."/>
            <person name="Yoshinaga Y."/>
            <person name="Zwiers L.-H."/>
            <person name="Turgeon B."/>
            <person name="Goodwin S."/>
            <person name="Spatafora J."/>
            <person name="Crous P."/>
            <person name="Grigoriev I."/>
        </authorList>
    </citation>
    <scope>NUCLEOTIDE SEQUENCE</scope>
    <source>
        <strain evidence="1">CBS 379.55</strain>
    </source>
</reference>
<dbReference type="Proteomes" id="UP000800097">
    <property type="component" value="Unassembled WGS sequence"/>
</dbReference>